<evidence type="ECO:0000313" key="3">
    <source>
        <dbReference type="Proteomes" id="UP000578531"/>
    </source>
</evidence>
<keyword evidence="3" id="KW-1185">Reference proteome</keyword>
<gene>
    <name evidence="2" type="ORF">HO173_002089</name>
</gene>
<evidence type="ECO:0000256" key="1">
    <source>
        <dbReference type="SAM" id="MobiDB-lite"/>
    </source>
</evidence>
<dbReference type="GeneID" id="59283763"/>
<accession>A0A8H6G364</accession>
<reference evidence="2 3" key="1">
    <citation type="journal article" date="2020" name="Genomics">
        <title>Complete, high-quality genomes from long-read metagenomic sequencing of two wolf lichen thalli reveals enigmatic genome architecture.</title>
        <authorList>
            <person name="McKenzie S.K."/>
            <person name="Walston R.F."/>
            <person name="Allen J.L."/>
        </authorList>
    </citation>
    <scope>NUCLEOTIDE SEQUENCE [LARGE SCALE GENOMIC DNA]</scope>
    <source>
        <strain evidence="2">WasteWater2</strain>
    </source>
</reference>
<organism evidence="2 3">
    <name type="scientific">Letharia columbiana</name>
    <dbReference type="NCBI Taxonomy" id="112416"/>
    <lineage>
        <taxon>Eukaryota</taxon>
        <taxon>Fungi</taxon>
        <taxon>Dikarya</taxon>
        <taxon>Ascomycota</taxon>
        <taxon>Pezizomycotina</taxon>
        <taxon>Lecanoromycetes</taxon>
        <taxon>OSLEUM clade</taxon>
        <taxon>Lecanoromycetidae</taxon>
        <taxon>Lecanorales</taxon>
        <taxon>Lecanorineae</taxon>
        <taxon>Parmeliaceae</taxon>
        <taxon>Letharia</taxon>
    </lineage>
</organism>
<proteinExistence type="predicted"/>
<dbReference type="AlphaFoldDB" id="A0A8H6G364"/>
<feature type="compositionally biased region" description="Polar residues" evidence="1">
    <location>
        <begin position="18"/>
        <end position="33"/>
    </location>
</feature>
<dbReference type="Proteomes" id="UP000578531">
    <property type="component" value="Unassembled WGS sequence"/>
</dbReference>
<comment type="caution">
    <text evidence="2">The sequence shown here is derived from an EMBL/GenBank/DDBJ whole genome shotgun (WGS) entry which is preliminary data.</text>
</comment>
<sequence>MSISSNESILEDDIVRRQSGTGNVEDQRGENQPTRMLVRISQEGFTSVFLGDEFSFEGYKNVRISIVRAIAQITLFYGLYKAFTRPP</sequence>
<protein>
    <submittedName>
        <fullName evidence="2">Uncharacterized protein</fullName>
    </submittedName>
</protein>
<feature type="region of interest" description="Disordered" evidence="1">
    <location>
        <begin position="1"/>
        <end position="33"/>
    </location>
</feature>
<dbReference type="RefSeq" id="XP_037168820.1">
    <property type="nucleotide sequence ID" value="XM_037304025.1"/>
</dbReference>
<evidence type="ECO:0000313" key="2">
    <source>
        <dbReference type="EMBL" id="KAF6239545.1"/>
    </source>
</evidence>
<name>A0A8H6G364_9LECA</name>
<dbReference type="EMBL" id="JACCJC010000005">
    <property type="protein sequence ID" value="KAF6239545.1"/>
    <property type="molecule type" value="Genomic_DNA"/>
</dbReference>